<comment type="caution">
    <text evidence="7">The sequence shown here is derived from an EMBL/GenBank/DDBJ whole genome shotgun (WGS) entry which is preliminary data.</text>
</comment>
<dbReference type="Pfam" id="PF07992">
    <property type="entry name" value="Pyr_redox_2"/>
    <property type="match status" value="1"/>
</dbReference>
<keyword evidence="3" id="KW-0274">FAD</keyword>
<sequence length="427" mass="46013">MKGARVVIVGAGFAGYHAARGLQRSVPDAEIVLINPTDYFLYLPLLPEVAAGVLEPRRICVSLPNRLPNVKLKLGTVTGVDINGHGVEWVDPEGQRCTTEFDRLVLASGSVNKLLPIPGVAEYAHGFRSISEALFLRDHITRQLELAAATKDRDERDARCTFVVVGAGYTGTEVAAQGQLFTRRLVRQLPALREQKVRWVLADLADRLLPGLNPRMSSTAERVLRKRGVEVRTGESVAYAAPDCLRMTKGEEIPTRSLVWCVGVRPDPLVDGLSLATDRGRLRVHETLVVEGRAHVFAAGDCAAVPDVTQPGSFTGMTAQHAQRQGKLVAHNVAASLEGGELTPYKHHDLGFLVDLGGWQSAASPLGIPLSGLPAKAVTRGYHLLSLPGNRTRTAADWAINTVMPPQAVQLGLVGADQVRLDCTANN</sequence>
<dbReference type="PRINTS" id="PR00411">
    <property type="entry name" value="PNDRDTASEI"/>
</dbReference>
<evidence type="ECO:0000256" key="3">
    <source>
        <dbReference type="ARBA" id="ARBA00022827"/>
    </source>
</evidence>
<evidence type="ECO:0000256" key="4">
    <source>
        <dbReference type="ARBA" id="ARBA00023002"/>
    </source>
</evidence>
<dbReference type="EMBL" id="BAAANC010000001">
    <property type="protein sequence ID" value="GAA1521526.1"/>
    <property type="molecule type" value="Genomic_DNA"/>
</dbReference>
<dbReference type="Proteomes" id="UP001500363">
    <property type="component" value="Unassembled WGS sequence"/>
</dbReference>
<organism evidence="7 8">
    <name type="scientific">Kribbella lupini</name>
    <dbReference type="NCBI Taxonomy" id="291602"/>
    <lineage>
        <taxon>Bacteria</taxon>
        <taxon>Bacillati</taxon>
        <taxon>Actinomycetota</taxon>
        <taxon>Actinomycetes</taxon>
        <taxon>Propionibacteriales</taxon>
        <taxon>Kribbellaceae</taxon>
        <taxon>Kribbella</taxon>
    </lineage>
</organism>
<keyword evidence="2" id="KW-0285">Flavoprotein</keyword>
<evidence type="ECO:0000259" key="6">
    <source>
        <dbReference type="Pfam" id="PF07992"/>
    </source>
</evidence>
<dbReference type="PRINTS" id="PR00368">
    <property type="entry name" value="FADPNR"/>
</dbReference>
<keyword evidence="4" id="KW-0560">Oxidoreductase</keyword>
<dbReference type="PANTHER" id="PTHR43706">
    <property type="entry name" value="NADH DEHYDROGENASE"/>
    <property type="match status" value="1"/>
</dbReference>
<evidence type="ECO:0000256" key="1">
    <source>
        <dbReference type="ARBA" id="ARBA00005272"/>
    </source>
</evidence>
<keyword evidence="8" id="KW-1185">Reference proteome</keyword>
<feature type="domain" description="FAD/NAD(P)-binding" evidence="6">
    <location>
        <begin position="5"/>
        <end position="326"/>
    </location>
</feature>
<evidence type="ECO:0000313" key="7">
    <source>
        <dbReference type="EMBL" id="GAA1521526.1"/>
    </source>
</evidence>
<dbReference type="InterPro" id="IPR023753">
    <property type="entry name" value="FAD/NAD-binding_dom"/>
</dbReference>
<accession>A0ABP4LGX9</accession>
<dbReference type="SUPFAM" id="SSF51905">
    <property type="entry name" value="FAD/NAD(P)-binding domain"/>
    <property type="match status" value="2"/>
</dbReference>
<dbReference type="InterPro" id="IPR045024">
    <property type="entry name" value="NDH-2"/>
</dbReference>
<dbReference type="PANTHER" id="PTHR43706:SF45">
    <property type="entry name" value="NADH DEHYDROGENASE-LIKE PROTEIN RV1812C"/>
    <property type="match status" value="1"/>
</dbReference>
<name>A0ABP4LGX9_9ACTN</name>
<reference evidence="8" key="1">
    <citation type="journal article" date="2019" name="Int. J. Syst. Evol. Microbiol.">
        <title>The Global Catalogue of Microorganisms (GCM) 10K type strain sequencing project: providing services to taxonomists for standard genome sequencing and annotation.</title>
        <authorList>
            <consortium name="The Broad Institute Genomics Platform"/>
            <consortium name="The Broad Institute Genome Sequencing Center for Infectious Disease"/>
            <person name="Wu L."/>
            <person name="Ma J."/>
        </authorList>
    </citation>
    <scope>NUCLEOTIDE SEQUENCE [LARGE SCALE GENOMIC DNA]</scope>
    <source>
        <strain evidence="8">JCM 14303</strain>
    </source>
</reference>
<evidence type="ECO:0000256" key="5">
    <source>
        <dbReference type="ARBA" id="ARBA00023027"/>
    </source>
</evidence>
<dbReference type="Gene3D" id="3.50.50.100">
    <property type="match status" value="1"/>
</dbReference>
<dbReference type="RefSeq" id="WP_344172942.1">
    <property type="nucleotide sequence ID" value="NZ_BAAANC010000001.1"/>
</dbReference>
<proteinExistence type="inferred from homology"/>
<evidence type="ECO:0000313" key="8">
    <source>
        <dbReference type="Proteomes" id="UP001500363"/>
    </source>
</evidence>
<dbReference type="InterPro" id="IPR036188">
    <property type="entry name" value="FAD/NAD-bd_sf"/>
</dbReference>
<comment type="similarity">
    <text evidence="1">Belongs to the NADH dehydrogenase family.</text>
</comment>
<evidence type="ECO:0000256" key="2">
    <source>
        <dbReference type="ARBA" id="ARBA00022630"/>
    </source>
</evidence>
<gene>
    <name evidence="7" type="ORF">GCM10009741_23260</name>
</gene>
<protein>
    <submittedName>
        <fullName evidence="7">NAD(P)/FAD-dependent oxidoreductase</fullName>
    </submittedName>
</protein>
<keyword evidence="5" id="KW-0520">NAD</keyword>